<protein>
    <submittedName>
        <fullName evidence="2">TolA-binding protein</fullName>
    </submittedName>
</protein>
<comment type="caution">
    <text evidence="2">The sequence shown here is derived from an EMBL/GenBank/DDBJ whole genome shotgun (WGS) entry which is preliminary data.</text>
</comment>
<accession>A0ABU0B355</accession>
<evidence type="ECO:0000313" key="3">
    <source>
        <dbReference type="Proteomes" id="UP001225644"/>
    </source>
</evidence>
<evidence type="ECO:0000256" key="1">
    <source>
        <dbReference type="SAM" id="Coils"/>
    </source>
</evidence>
<proteinExistence type="predicted"/>
<gene>
    <name evidence="2" type="ORF">J2Z49_001804</name>
</gene>
<dbReference type="EMBL" id="JAUSUX010000012">
    <property type="protein sequence ID" value="MDQ0286690.1"/>
    <property type="molecule type" value="Genomic_DNA"/>
</dbReference>
<dbReference type="RefSeq" id="WP_307402219.1">
    <property type="nucleotide sequence ID" value="NZ_JAUSUX010000012.1"/>
</dbReference>
<name>A0ABU0B355_9FIRM</name>
<reference evidence="2 3" key="1">
    <citation type="submission" date="2023-07" db="EMBL/GenBank/DDBJ databases">
        <title>Genomic Encyclopedia of Type Strains, Phase IV (KMG-IV): sequencing the most valuable type-strain genomes for metagenomic binning, comparative biology and taxonomic classification.</title>
        <authorList>
            <person name="Goeker M."/>
        </authorList>
    </citation>
    <scope>NUCLEOTIDE SEQUENCE [LARGE SCALE GENOMIC DNA]</scope>
    <source>
        <strain evidence="2 3">DSM 12396</strain>
    </source>
</reference>
<sequence>MSLLSRQDFIKRTLAAGVASGLVLSGLGKAAEGATITHRETFYDLTKCDGCQGLKMPWYVSACREENSFKFPQPAENIEYKDLKGEIARLEEEIAELKRRWPAHSVKAEMVEQLEELEEKLDRLRQMEQQEGSS</sequence>
<dbReference type="PROSITE" id="PS51318">
    <property type="entry name" value="TAT"/>
    <property type="match status" value="1"/>
</dbReference>
<dbReference type="Proteomes" id="UP001225644">
    <property type="component" value="Unassembled WGS sequence"/>
</dbReference>
<dbReference type="InterPro" id="IPR006311">
    <property type="entry name" value="TAT_signal"/>
</dbReference>
<keyword evidence="3" id="KW-1185">Reference proteome</keyword>
<feature type="coiled-coil region" evidence="1">
    <location>
        <begin position="73"/>
        <end position="134"/>
    </location>
</feature>
<keyword evidence="1" id="KW-0175">Coiled coil</keyword>
<evidence type="ECO:0000313" key="2">
    <source>
        <dbReference type="EMBL" id="MDQ0286690.1"/>
    </source>
</evidence>
<organism evidence="2 3">
    <name type="scientific">Desulfofundulus luciae</name>
    <dbReference type="NCBI Taxonomy" id="74702"/>
    <lineage>
        <taxon>Bacteria</taxon>
        <taxon>Bacillati</taxon>
        <taxon>Bacillota</taxon>
        <taxon>Clostridia</taxon>
        <taxon>Eubacteriales</taxon>
        <taxon>Peptococcaceae</taxon>
        <taxon>Desulfofundulus</taxon>
    </lineage>
</organism>